<evidence type="ECO:0000313" key="4">
    <source>
        <dbReference type="Proteomes" id="UP000297872"/>
    </source>
</evidence>
<dbReference type="Proteomes" id="UP000297872">
    <property type="component" value="Unassembled WGS sequence"/>
</dbReference>
<organism evidence="3 4">
    <name type="scientific">Segatella hominis</name>
    <dbReference type="NCBI Taxonomy" id="2518605"/>
    <lineage>
        <taxon>Bacteria</taxon>
        <taxon>Pseudomonadati</taxon>
        <taxon>Bacteroidota</taxon>
        <taxon>Bacteroidia</taxon>
        <taxon>Bacteroidales</taxon>
        <taxon>Prevotellaceae</taxon>
        <taxon>Segatella</taxon>
    </lineage>
</organism>
<keyword evidence="4" id="KW-1185">Reference proteome</keyword>
<protein>
    <submittedName>
        <fullName evidence="3">Alpha/beta hydrolase</fullName>
    </submittedName>
</protein>
<dbReference type="Pfam" id="PF20434">
    <property type="entry name" value="BD-FAE"/>
    <property type="match status" value="1"/>
</dbReference>
<dbReference type="RefSeq" id="WP_134843923.1">
    <property type="nucleotide sequence ID" value="NZ_SGVY01000031.1"/>
</dbReference>
<dbReference type="GeneID" id="302995879"/>
<accession>A0A4Y8VBS8</accession>
<dbReference type="SUPFAM" id="SSF53474">
    <property type="entry name" value="alpha/beta-Hydrolases"/>
    <property type="match status" value="1"/>
</dbReference>
<dbReference type="InterPro" id="IPR029058">
    <property type="entry name" value="AB_hydrolase_fold"/>
</dbReference>
<evidence type="ECO:0000256" key="1">
    <source>
        <dbReference type="ARBA" id="ARBA00022801"/>
    </source>
</evidence>
<dbReference type="InterPro" id="IPR049492">
    <property type="entry name" value="BD-FAE-like_dom"/>
</dbReference>
<sequence>MKQRLMIIIGFVLLCLQILKAQEKVNIWQGTACRKNVEMTAYLAKGGSKMAVIVCPGGSYLWHDMNGEGHEVGKWLQNNGISAFVLHYRTAGFMAFFLHYRHLFRGVRYPDALDDLTQATLYIKEHAREYGVCSDSIGAMGFSAGGHLVLSGVTLRKLPLMFVAPIYPVVTMNGKYVHKRSRRALLGDNRKNSRLLRDSLSIEHHISASCPPVFLVNCKDDPIVKYQNSELLDSALTVHHIPHQYIQYKTGGHGFGASDTKGSPECRQWKKEFLVWIRKLQNQ</sequence>
<evidence type="ECO:0000313" key="3">
    <source>
        <dbReference type="EMBL" id="TFH78388.1"/>
    </source>
</evidence>
<feature type="domain" description="BD-FAE-like" evidence="2">
    <location>
        <begin position="69"/>
        <end position="150"/>
    </location>
</feature>
<dbReference type="PANTHER" id="PTHR48081">
    <property type="entry name" value="AB HYDROLASE SUPERFAMILY PROTEIN C4A8.06C"/>
    <property type="match status" value="1"/>
</dbReference>
<comment type="caution">
    <text evidence="3">The sequence shown here is derived from an EMBL/GenBank/DDBJ whole genome shotgun (WGS) entry which is preliminary data.</text>
</comment>
<dbReference type="OrthoDB" id="9796689at2"/>
<proteinExistence type="predicted"/>
<dbReference type="Gene3D" id="3.40.50.1820">
    <property type="entry name" value="alpha/beta hydrolase"/>
    <property type="match status" value="1"/>
</dbReference>
<dbReference type="InterPro" id="IPR050300">
    <property type="entry name" value="GDXG_lipolytic_enzyme"/>
</dbReference>
<dbReference type="AlphaFoldDB" id="A0A4Y8VBS8"/>
<keyword evidence="1 3" id="KW-0378">Hydrolase</keyword>
<gene>
    <name evidence="3" type="ORF">EXN75_11380</name>
</gene>
<name>A0A4Y8VBS8_9BACT</name>
<dbReference type="GO" id="GO:0016787">
    <property type="term" value="F:hydrolase activity"/>
    <property type="evidence" value="ECO:0007669"/>
    <property type="project" value="UniProtKB-KW"/>
</dbReference>
<reference evidence="3 4" key="1">
    <citation type="submission" date="2019-02" db="EMBL/GenBank/DDBJ databases">
        <title>Draft Genome Sequence of the Prevotella sp. BCRC 81118, Isolated from Human Feces.</title>
        <authorList>
            <person name="Huang C.-H."/>
        </authorList>
    </citation>
    <scope>NUCLEOTIDE SEQUENCE [LARGE SCALE GENOMIC DNA]</scope>
    <source>
        <strain evidence="3 4">BCRC 81118</strain>
    </source>
</reference>
<dbReference type="EMBL" id="SGVY01000031">
    <property type="protein sequence ID" value="TFH78388.1"/>
    <property type="molecule type" value="Genomic_DNA"/>
</dbReference>
<evidence type="ECO:0000259" key="2">
    <source>
        <dbReference type="Pfam" id="PF20434"/>
    </source>
</evidence>
<dbReference type="PANTHER" id="PTHR48081:SF6">
    <property type="entry name" value="PEPTIDASE S9 PROLYL OLIGOPEPTIDASE CATALYTIC DOMAIN-CONTAINING PROTEIN"/>
    <property type="match status" value="1"/>
</dbReference>